<evidence type="ECO:0000313" key="4">
    <source>
        <dbReference type="Proteomes" id="UP000006415"/>
    </source>
</evidence>
<feature type="transmembrane region" description="Helical" evidence="2">
    <location>
        <begin position="344"/>
        <end position="362"/>
    </location>
</feature>
<comment type="caution">
    <text evidence="3">The sequence shown here is derived from an EMBL/GenBank/DDBJ whole genome shotgun (WGS) entry which is preliminary data.</text>
</comment>
<feature type="transmembrane region" description="Helical" evidence="2">
    <location>
        <begin position="693"/>
        <end position="714"/>
    </location>
</feature>
<reference evidence="3 4" key="1">
    <citation type="submission" date="2012-01" db="EMBL/GenBank/DDBJ databases">
        <title>The Genome Sequence of Scardovia wiggsiae F0424.</title>
        <authorList>
            <consortium name="The Broad Institute Genome Sequencing Platform"/>
            <person name="Earl A."/>
            <person name="Ward D."/>
            <person name="Feldgarden M."/>
            <person name="Gevers D."/>
            <person name="Izard J."/>
            <person name="Ganesan A."/>
            <person name="Baranova O.V."/>
            <person name="Blanton J.M."/>
            <person name="Tanner A.C."/>
            <person name="Mathney J."/>
            <person name="Dewhirst F.E."/>
            <person name="Young S.K."/>
            <person name="Zeng Q."/>
            <person name="Gargeya S."/>
            <person name="Fitzgerald M."/>
            <person name="Haas B."/>
            <person name="Abouelleil A."/>
            <person name="Alvarado L."/>
            <person name="Arachchi H.M."/>
            <person name="Berlin A."/>
            <person name="Chapman S.B."/>
            <person name="Gearin G."/>
            <person name="Goldberg J."/>
            <person name="Griggs A."/>
            <person name="Gujja S."/>
            <person name="Hansen M."/>
            <person name="Heiman D."/>
            <person name="Howarth C."/>
            <person name="Larimer J."/>
            <person name="Lui A."/>
            <person name="MacDonald P.J.P."/>
            <person name="McCowen C."/>
            <person name="Montmayeur A."/>
            <person name="Murphy C."/>
            <person name="Neiman D."/>
            <person name="Pearson M."/>
            <person name="Priest M."/>
            <person name="Roberts A."/>
            <person name="Saif S."/>
            <person name="Shea T."/>
            <person name="Sisk P."/>
            <person name="Stolte C."/>
            <person name="Sykes S."/>
            <person name="Wortman J."/>
            <person name="Nusbaum C."/>
            <person name="Birren B."/>
        </authorList>
    </citation>
    <scope>NUCLEOTIDE SEQUENCE [LARGE SCALE GENOMIC DNA]</scope>
    <source>
        <strain evidence="3 4">F0424</strain>
    </source>
</reference>
<dbReference type="NCBIfam" id="TIGR03063">
    <property type="entry name" value="srtB_target"/>
    <property type="match status" value="1"/>
</dbReference>
<keyword evidence="4" id="KW-1185">Reference proteome</keyword>
<feature type="region of interest" description="Disordered" evidence="1">
    <location>
        <begin position="158"/>
        <end position="182"/>
    </location>
</feature>
<sequence length="769" mass="84461">MRGPGRLKGSKDTEEIKQVKAIMETEHTSRQAVGGRAEAAMQGSDTRQDIQVQAADAAPAACVPPSASASGPALGTRRALNVLGSTVRFLADPAALVFGVIAGGLACLSCVVDGLAQFEGSSAPYLRTVAVERGVVFGIAAYLVTLVIFRWADWTKRRGSGTRSTGISGGTSSGTSSDSVSNLRGGSFPDSGSRLSRFTAHVFGRMQPVTFGAAAKKYLLIFWTAIAVSWIPWLMVYWPGALRDDTLAQYFQSQGYHGYYTRHPLMGTFIFGLFWRIGQAMGNVFYGLMVYTIIQTAFLSLACALVLCYMRKRGVPAAVLWLTMVFFTTGYVVAGVVPTMSKDSLWAIVMAPLALIFIEACLTRGQVLRRWPVLVSFMILAAFFLAIKRTGIEILAVSGIFLIAAVLAPGRRVKAAGSGNSAENNSHASASAQAKPGYAVAAAGALRPRRPRRAIIQTLCALVIPMAAVLGIWDPASAKLAGAAQWPPLELYGFFSQPIARVGRYNPAGLTDSDRREINTYMKLSDAVEFYNPSREDETMYTIKYKIVSQHRADFIKLWLRIGLKDKRNFKEYAKAYAFVWQPWFSTQKPFVYPSSSAYLFDEAYMAQWGREVHDPGLAERALAPLRDGDRGASDAKREWQLCAGKYFKNRAESSDEARARLLECQAQGSQCDVPLEKQPEALSDRVLQQIDIFFSSMGLYVTLIPLAAGLYLLTRRRWLALAAWVFLLMFVLQLIASPAALYWYPVPLYFVLPAFAGLIFDKSGRQRK</sequence>
<organism evidence="3 4">
    <name type="scientific">Scardovia wiggsiae F0424</name>
    <dbReference type="NCBI Taxonomy" id="857290"/>
    <lineage>
        <taxon>Bacteria</taxon>
        <taxon>Bacillati</taxon>
        <taxon>Actinomycetota</taxon>
        <taxon>Actinomycetes</taxon>
        <taxon>Bifidobacteriales</taxon>
        <taxon>Bifidobacteriaceae</taxon>
        <taxon>Scardovia</taxon>
    </lineage>
</organism>
<evidence type="ECO:0000256" key="1">
    <source>
        <dbReference type="SAM" id="MobiDB-lite"/>
    </source>
</evidence>
<name>J0DEX2_9BIFI</name>
<dbReference type="STRING" id="857290.HMPREF9156_00713"/>
<protein>
    <submittedName>
        <fullName evidence="3">Sortase B cell surface sorting signal</fullName>
    </submittedName>
</protein>
<dbReference type="AlphaFoldDB" id="J0DEX2"/>
<proteinExistence type="predicted"/>
<dbReference type="InterPro" id="IPR017502">
    <property type="entry name" value="Sortase_SrtB_target"/>
</dbReference>
<dbReference type="Proteomes" id="UP000006415">
    <property type="component" value="Unassembled WGS sequence"/>
</dbReference>
<evidence type="ECO:0000313" key="3">
    <source>
        <dbReference type="EMBL" id="EJD64838.1"/>
    </source>
</evidence>
<feature type="transmembrane region" description="Helical" evidence="2">
    <location>
        <begin position="135"/>
        <end position="152"/>
    </location>
</feature>
<feature type="transmembrane region" description="Helical" evidence="2">
    <location>
        <begin position="284"/>
        <end position="307"/>
    </location>
</feature>
<evidence type="ECO:0000256" key="2">
    <source>
        <dbReference type="SAM" id="Phobius"/>
    </source>
</evidence>
<feature type="transmembrane region" description="Helical" evidence="2">
    <location>
        <begin position="218"/>
        <end position="238"/>
    </location>
</feature>
<dbReference type="eggNOG" id="ENOG5032VVG">
    <property type="taxonomic scope" value="Bacteria"/>
</dbReference>
<feature type="transmembrane region" description="Helical" evidence="2">
    <location>
        <begin position="371"/>
        <end position="388"/>
    </location>
</feature>
<feature type="transmembrane region" description="Helical" evidence="2">
    <location>
        <begin position="719"/>
        <end position="737"/>
    </location>
</feature>
<feature type="transmembrane region" description="Helical" evidence="2">
    <location>
        <begin position="394"/>
        <end position="410"/>
    </location>
</feature>
<keyword evidence="2" id="KW-0812">Transmembrane</keyword>
<feature type="transmembrane region" description="Helical" evidence="2">
    <location>
        <begin position="94"/>
        <end position="115"/>
    </location>
</feature>
<accession>J0DEX2</accession>
<feature type="transmembrane region" description="Helical" evidence="2">
    <location>
        <begin position="454"/>
        <end position="473"/>
    </location>
</feature>
<feature type="transmembrane region" description="Helical" evidence="2">
    <location>
        <begin position="743"/>
        <end position="761"/>
    </location>
</feature>
<keyword evidence="2" id="KW-0472">Membrane</keyword>
<dbReference type="HOGENOM" id="CLU_022806_0_0_11"/>
<dbReference type="EMBL" id="AGZS01000003">
    <property type="protein sequence ID" value="EJD64838.1"/>
    <property type="molecule type" value="Genomic_DNA"/>
</dbReference>
<keyword evidence="2" id="KW-1133">Transmembrane helix</keyword>
<dbReference type="OrthoDB" id="3223943at2"/>
<feature type="transmembrane region" description="Helical" evidence="2">
    <location>
        <begin position="319"/>
        <end position="338"/>
    </location>
</feature>
<gene>
    <name evidence="3" type="ORF">HMPREF9156_00713</name>
</gene>